<gene>
    <name evidence="1" type="ORF">ENJ10_11065</name>
</gene>
<dbReference type="EMBL" id="DRLD01000308">
    <property type="protein sequence ID" value="HED11218.1"/>
    <property type="molecule type" value="Genomic_DNA"/>
</dbReference>
<evidence type="ECO:0008006" key="2">
    <source>
        <dbReference type="Google" id="ProtNLM"/>
    </source>
</evidence>
<organism evidence="1">
    <name type="scientific">Caldithrix abyssi</name>
    <dbReference type="NCBI Taxonomy" id="187145"/>
    <lineage>
        <taxon>Bacteria</taxon>
        <taxon>Pseudomonadati</taxon>
        <taxon>Calditrichota</taxon>
        <taxon>Calditrichia</taxon>
        <taxon>Calditrichales</taxon>
        <taxon>Calditrichaceae</taxon>
        <taxon>Caldithrix</taxon>
    </lineage>
</organism>
<sequence>MKQIIFFATVLFFILFMSVKCNDQGTAPYLTDYDIPDKNVSYYKDLQPLFNGKCGFGSNCHSPENPDNLLFFTTKEVFISHVIPGLNSPLVDPEVHRRTPTQAPLYLIITEPNYAGFERQPPISLNRAPLTDKEIEGIRVWISEGARD</sequence>
<comment type="caution">
    <text evidence="1">The sequence shown here is derived from an EMBL/GenBank/DDBJ whole genome shotgun (WGS) entry which is preliminary data.</text>
</comment>
<accession>A0A7V1PUX5</accession>
<proteinExistence type="predicted"/>
<evidence type="ECO:0000313" key="1">
    <source>
        <dbReference type="EMBL" id="HED11218.1"/>
    </source>
</evidence>
<name>A0A7V1PUX5_CALAY</name>
<dbReference type="Proteomes" id="UP000886005">
    <property type="component" value="Unassembled WGS sequence"/>
</dbReference>
<protein>
    <recommendedName>
        <fullName evidence="2">Cytochrome C Planctomycete-type domain-containing protein</fullName>
    </recommendedName>
</protein>
<dbReference type="AlphaFoldDB" id="A0A7V1PUX5"/>
<reference evidence="1" key="1">
    <citation type="journal article" date="2020" name="mSystems">
        <title>Genome- and Community-Level Interaction Insights into Carbon Utilization and Element Cycling Functions of Hydrothermarchaeota in Hydrothermal Sediment.</title>
        <authorList>
            <person name="Zhou Z."/>
            <person name="Liu Y."/>
            <person name="Xu W."/>
            <person name="Pan J."/>
            <person name="Luo Z.H."/>
            <person name="Li M."/>
        </authorList>
    </citation>
    <scope>NUCLEOTIDE SEQUENCE [LARGE SCALE GENOMIC DNA]</scope>
    <source>
        <strain evidence="1">HyVt-456</strain>
    </source>
</reference>